<proteinExistence type="inferred from homology"/>
<dbReference type="RefSeq" id="WP_154323246.1">
    <property type="nucleotide sequence ID" value="NZ_CP045695.1"/>
</dbReference>
<dbReference type="GO" id="GO:0003677">
    <property type="term" value="F:DNA binding"/>
    <property type="evidence" value="ECO:0007669"/>
    <property type="project" value="UniProtKB-UniRule"/>
</dbReference>
<keyword evidence="2 5" id="KW-0547">Nucleotide-binding</keyword>
<dbReference type="PROSITE" id="PS51733">
    <property type="entry name" value="BPL_LPL_CATALYTIC"/>
    <property type="match status" value="1"/>
</dbReference>
<dbReference type="SUPFAM" id="SSF46785">
    <property type="entry name" value="Winged helix' DNA-binding domain"/>
    <property type="match status" value="1"/>
</dbReference>
<dbReference type="InterPro" id="IPR036388">
    <property type="entry name" value="WH-like_DNA-bd_sf"/>
</dbReference>
<evidence type="ECO:0000313" key="9">
    <source>
        <dbReference type="Proteomes" id="UP000462363"/>
    </source>
</evidence>
<dbReference type="InterPro" id="IPR008988">
    <property type="entry name" value="Transcriptional_repressor_C"/>
</dbReference>
<feature type="DNA-binding region" description="H-T-H motif" evidence="5">
    <location>
        <begin position="18"/>
        <end position="37"/>
    </location>
</feature>
<dbReference type="InterPro" id="IPR003142">
    <property type="entry name" value="BPL_C"/>
</dbReference>
<feature type="domain" description="BPL/LPL catalytic" evidence="7">
    <location>
        <begin position="65"/>
        <end position="256"/>
    </location>
</feature>
<dbReference type="InterPro" id="IPR045864">
    <property type="entry name" value="aa-tRNA-synth_II/BPL/LPL"/>
</dbReference>
<dbReference type="AlphaFoldDB" id="A0A844FBA4"/>
<dbReference type="SUPFAM" id="SSF55681">
    <property type="entry name" value="Class II aaRS and biotin synthetases"/>
    <property type="match status" value="1"/>
</dbReference>
<name>A0A844FBA4_CLOSV</name>
<keyword evidence="1 5" id="KW-0436">Ligase</keyword>
<keyword evidence="5" id="KW-0238">DNA-binding</keyword>
<evidence type="ECO:0000256" key="5">
    <source>
        <dbReference type="HAMAP-Rule" id="MF_00978"/>
    </source>
</evidence>
<dbReference type="GO" id="GO:0016740">
    <property type="term" value="F:transferase activity"/>
    <property type="evidence" value="ECO:0007669"/>
    <property type="project" value="UniProtKB-ARBA"/>
</dbReference>
<dbReference type="Gene3D" id="3.30.930.10">
    <property type="entry name" value="Bira Bifunctional Protein, Domain 2"/>
    <property type="match status" value="1"/>
</dbReference>
<keyword evidence="5" id="KW-0804">Transcription</keyword>
<dbReference type="PANTHER" id="PTHR12835">
    <property type="entry name" value="BIOTIN PROTEIN LIGASE"/>
    <property type="match status" value="1"/>
</dbReference>
<comment type="function">
    <text evidence="5">Acts both as a biotin--[acetyl-CoA-carboxylase] ligase and a repressor.</text>
</comment>
<dbReference type="InterPro" id="IPR004143">
    <property type="entry name" value="BPL_LPL_catalytic"/>
</dbReference>
<evidence type="ECO:0000313" key="8">
    <source>
        <dbReference type="EMBL" id="MSS40145.1"/>
    </source>
</evidence>
<comment type="similarity">
    <text evidence="5">Belongs to the biotin--protein ligase family.</text>
</comment>
<comment type="catalytic activity">
    <reaction evidence="5">
        <text>biotin + L-lysyl-[protein] + ATP = N(6)-biotinyl-L-lysyl-[protein] + AMP + diphosphate + H(+)</text>
        <dbReference type="Rhea" id="RHEA:11756"/>
        <dbReference type="Rhea" id="RHEA-COMP:9752"/>
        <dbReference type="Rhea" id="RHEA-COMP:10505"/>
        <dbReference type="ChEBI" id="CHEBI:15378"/>
        <dbReference type="ChEBI" id="CHEBI:29969"/>
        <dbReference type="ChEBI" id="CHEBI:30616"/>
        <dbReference type="ChEBI" id="CHEBI:33019"/>
        <dbReference type="ChEBI" id="CHEBI:57586"/>
        <dbReference type="ChEBI" id="CHEBI:83144"/>
        <dbReference type="ChEBI" id="CHEBI:456215"/>
        <dbReference type="EC" id="6.3.4.15"/>
    </reaction>
</comment>
<keyword evidence="5" id="KW-0678">Repressor</keyword>
<dbReference type="Gene3D" id="1.10.10.10">
    <property type="entry name" value="Winged helix-like DNA-binding domain superfamily/Winged helix DNA-binding domain"/>
    <property type="match status" value="1"/>
</dbReference>
<dbReference type="NCBIfam" id="TIGR00121">
    <property type="entry name" value="birA_ligase"/>
    <property type="match status" value="1"/>
</dbReference>
<dbReference type="EMBL" id="VUMB01000012">
    <property type="protein sequence ID" value="MSS40145.1"/>
    <property type="molecule type" value="Genomic_DNA"/>
</dbReference>
<feature type="binding site" evidence="5">
    <location>
        <begin position="89"/>
        <end position="91"/>
    </location>
    <ligand>
        <name>biotin</name>
        <dbReference type="ChEBI" id="CHEBI:57586"/>
    </ligand>
</feature>
<dbReference type="GO" id="GO:0009249">
    <property type="term" value="P:protein lipoylation"/>
    <property type="evidence" value="ECO:0007669"/>
    <property type="project" value="UniProtKB-ARBA"/>
</dbReference>
<keyword evidence="3 5" id="KW-0067">ATP-binding</keyword>
<dbReference type="GO" id="GO:0005737">
    <property type="term" value="C:cytoplasm"/>
    <property type="evidence" value="ECO:0007669"/>
    <property type="project" value="TreeGrafter"/>
</dbReference>
<dbReference type="CDD" id="cd16442">
    <property type="entry name" value="BPL"/>
    <property type="match status" value="1"/>
</dbReference>
<dbReference type="EC" id="6.3.4.15" evidence="5"/>
<reference evidence="8 9" key="1">
    <citation type="submission" date="2019-08" db="EMBL/GenBank/DDBJ databases">
        <title>In-depth cultivation of the pig gut microbiome towards novel bacterial diversity and tailored functional studies.</title>
        <authorList>
            <person name="Wylensek D."/>
            <person name="Hitch T.C.A."/>
            <person name="Clavel T."/>
        </authorList>
    </citation>
    <scope>NUCLEOTIDE SEQUENCE [LARGE SCALE GENOMIC DNA]</scope>
    <source>
        <strain evidence="8 9">BL-389-WT-3D</strain>
    </source>
</reference>
<comment type="caution">
    <text evidence="5">Lacks conserved residue(s) required for the propagation of feature annotation.</text>
</comment>
<dbReference type="InterPro" id="IPR013196">
    <property type="entry name" value="HTH_11"/>
</dbReference>
<dbReference type="GO" id="GO:0005524">
    <property type="term" value="F:ATP binding"/>
    <property type="evidence" value="ECO:0007669"/>
    <property type="project" value="UniProtKB-UniRule"/>
</dbReference>
<dbReference type="SUPFAM" id="SSF50037">
    <property type="entry name" value="C-terminal domain of transcriptional repressors"/>
    <property type="match status" value="1"/>
</dbReference>
<keyword evidence="4 5" id="KW-0092">Biotin</keyword>
<evidence type="ECO:0000256" key="3">
    <source>
        <dbReference type="ARBA" id="ARBA00022840"/>
    </source>
</evidence>
<protein>
    <recommendedName>
        <fullName evidence="5">Bifunctional ligase/repressor BirA</fullName>
    </recommendedName>
    <alternativeName>
        <fullName evidence="5">Biotin--[acetyl-CoA-carboxylase] ligase</fullName>
        <ecNumber evidence="5">6.3.4.15</ecNumber>
    </alternativeName>
    <alternativeName>
        <fullName evidence="5">Biotin--protein ligase</fullName>
    </alternativeName>
    <alternativeName>
        <fullName evidence="5">Biotin-[acetyl-CoA carboxylase] synthetase</fullName>
    </alternativeName>
</protein>
<dbReference type="HAMAP" id="MF_00978">
    <property type="entry name" value="Bifunct_BirA"/>
    <property type="match status" value="1"/>
</dbReference>
<dbReference type="Pfam" id="PF02237">
    <property type="entry name" value="BPL_C"/>
    <property type="match status" value="1"/>
</dbReference>
<dbReference type="InterPro" id="IPR036390">
    <property type="entry name" value="WH_DNA-bd_sf"/>
</dbReference>
<organism evidence="8 9">
    <name type="scientific">Clostridium scindens (strain JCM 10418 / VPI 12708)</name>
    <dbReference type="NCBI Taxonomy" id="29347"/>
    <lineage>
        <taxon>Bacteria</taxon>
        <taxon>Bacillati</taxon>
        <taxon>Bacillota</taxon>
        <taxon>Clostridia</taxon>
        <taxon>Lachnospirales</taxon>
        <taxon>Lachnospiraceae</taxon>
    </lineage>
</organism>
<dbReference type="GO" id="GO:0006355">
    <property type="term" value="P:regulation of DNA-templated transcription"/>
    <property type="evidence" value="ECO:0007669"/>
    <property type="project" value="UniProtKB-UniRule"/>
</dbReference>
<dbReference type="Pfam" id="PF03099">
    <property type="entry name" value="BPL_LplA_LipB"/>
    <property type="match status" value="1"/>
</dbReference>
<evidence type="ECO:0000256" key="1">
    <source>
        <dbReference type="ARBA" id="ARBA00022598"/>
    </source>
</evidence>
<dbReference type="GO" id="GO:0004077">
    <property type="term" value="F:biotin--[biotin carboxyl-carrier protein] ligase activity"/>
    <property type="evidence" value="ECO:0007669"/>
    <property type="project" value="UniProtKB-UniRule"/>
</dbReference>
<accession>A0A844FBA4</accession>
<dbReference type="Gene3D" id="2.30.30.100">
    <property type="match status" value="1"/>
</dbReference>
<dbReference type="InterPro" id="IPR030855">
    <property type="entry name" value="Bifunct_BirA"/>
</dbReference>
<sequence length="327" mass="36506">MKSEILRLLKSSDTYLSGQQICEQFQVSRTAVWKVMEQLKKEGYQIEAVRNKGYRLVDSPDVMSKAEIESLISTKWAGRHVVYYGETDSTNTRAKEQGERGAEHGTLVIADKQNAGKGRRGRSWESPQGTSIYMTILLRPGIMPVKAPQMTLLMAIAATQGIRRVTGLEAGIKWPNDIVSLTGKKLCGILTEMSAEIDYINYVVIGIGVNVNQELFSQEIKERATSLCLELGHKVQRSQLIAAIMESFEKCYDKFMETEDLSGLMEEYNSLLVNRGREVKVLDPGHEYEAFAMGINETGELIVKTADGQEKNIFAGEVSVRGVYGYV</sequence>
<evidence type="ECO:0000256" key="2">
    <source>
        <dbReference type="ARBA" id="ARBA00022741"/>
    </source>
</evidence>
<dbReference type="Proteomes" id="UP000462363">
    <property type="component" value="Unassembled WGS sequence"/>
</dbReference>
<feature type="compositionally biased region" description="Basic and acidic residues" evidence="6">
    <location>
        <begin position="93"/>
        <end position="103"/>
    </location>
</feature>
<comment type="caution">
    <text evidence="8">The sequence shown here is derived from an EMBL/GenBank/DDBJ whole genome shotgun (WGS) entry which is preliminary data.</text>
</comment>
<gene>
    <name evidence="5" type="primary">birA</name>
    <name evidence="8" type="ORF">FYJ37_07225</name>
</gene>
<evidence type="ECO:0000256" key="4">
    <source>
        <dbReference type="ARBA" id="ARBA00023267"/>
    </source>
</evidence>
<feature type="binding site" evidence="5">
    <location>
        <position position="184"/>
    </location>
    <ligand>
        <name>biotin</name>
        <dbReference type="ChEBI" id="CHEBI:57586"/>
    </ligand>
</feature>
<evidence type="ECO:0000256" key="6">
    <source>
        <dbReference type="SAM" id="MobiDB-lite"/>
    </source>
</evidence>
<feature type="binding site" evidence="5">
    <location>
        <position position="113"/>
    </location>
    <ligand>
        <name>biotin</name>
        <dbReference type="ChEBI" id="CHEBI:57586"/>
    </ligand>
</feature>
<dbReference type="Pfam" id="PF08279">
    <property type="entry name" value="HTH_11"/>
    <property type="match status" value="1"/>
</dbReference>
<feature type="region of interest" description="Disordered" evidence="6">
    <location>
        <begin position="92"/>
        <end position="126"/>
    </location>
</feature>
<dbReference type="InterPro" id="IPR004408">
    <property type="entry name" value="Biotin_CoA_COase_ligase"/>
</dbReference>
<keyword evidence="5" id="KW-0805">Transcription regulation</keyword>
<dbReference type="PANTHER" id="PTHR12835:SF5">
    <property type="entry name" value="BIOTIN--PROTEIN LIGASE"/>
    <property type="match status" value="1"/>
</dbReference>
<evidence type="ECO:0000259" key="7">
    <source>
        <dbReference type="PROSITE" id="PS51733"/>
    </source>
</evidence>